<proteinExistence type="predicted"/>
<evidence type="ECO:0000313" key="1">
    <source>
        <dbReference type="EMBL" id="CAH1115851.1"/>
    </source>
</evidence>
<dbReference type="AlphaFoldDB" id="A0A9P0GN18"/>
<organism evidence="1 2">
    <name type="scientific">Psylliodes chrysocephalus</name>
    <dbReference type="NCBI Taxonomy" id="3402493"/>
    <lineage>
        <taxon>Eukaryota</taxon>
        <taxon>Metazoa</taxon>
        <taxon>Ecdysozoa</taxon>
        <taxon>Arthropoda</taxon>
        <taxon>Hexapoda</taxon>
        <taxon>Insecta</taxon>
        <taxon>Pterygota</taxon>
        <taxon>Neoptera</taxon>
        <taxon>Endopterygota</taxon>
        <taxon>Coleoptera</taxon>
        <taxon>Polyphaga</taxon>
        <taxon>Cucujiformia</taxon>
        <taxon>Chrysomeloidea</taxon>
        <taxon>Chrysomelidae</taxon>
        <taxon>Galerucinae</taxon>
        <taxon>Alticini</taxon>
        <taxon>Psylliodes</taxon>
    </lineage>
</organism>
<dbReference type="EMBL" id="CAKMHV010000001">
    <property type="protein sequence ID" value="CAH1115851.1"/>
    <property type="molecule type" value="Genomic_DNA"/>
</dbReference>
<name>A0A9P0GN18_9CUCU</name>
<reference evidence="1" key="1">
    <citation type="submission" date="2022-01" db="EMBL/GenBank/DDBJ databases">
        <authorList>
            <person name="King R."/>
        </authorList>
    </citation>
    <scope>NUCLEOTIDE SEQUENCE</scope>
</reference>
<keyword evidence="2" id="KW-1185">Reference proteome</keyword>
<sequence length="224" mass="25736">MSARKYPENIAKLDDRTYSQWLLDLGKGTIPNTTLSAKAIIGGSRAPQDLIQIPRTFQLDNIDRLIEFVFDNDFVNRNNGNKAILYPTNTEVAHVSNVILDKLVNIEERTRRNRYIQAYKTIGEVLGEENDGREYNERNIIVGFIKDPVMNVRRREFNLPESRSETAAIFQGTEPPFEVALILYPHNPNTSQPHRRHHELKNLNPMAYPLLLPLGDNGYSTDLY</sequence>
<accession>A0A9P0GN18</accession>
<protein>
    <submittedName>
        <fullName evidence="1">Uncharacterized protein</fullName>
    </submittedName>
</protein>
<comment type="caution">
    <text evidence="1">The sequence shown here is derived from an EMBL/GenBank/DDBJ whole genome shotgun (WGS) entry which is preliminary data.</text>
</comment>
<dbReference type="Proteomes" id="UP001153636">
    <property type="component" value="Unassembled WGS sequence"/>
</dbReference>
<evidence type="ECO:0000313" key="2">
    <source>
        <dbReference type="Proteomes" id="UP001153636"/>
    </source>
</evidence>
<dbReference type="OrthoDB" id="272985at2759"/>
<gene>
    <name evidence="1" type="ORF">PSYICH_LOCUS15719</name>
</gene>